<gene>
    <name evidence="1" type="ORF">Sradi_0892400</name>
</gene>
<dbReference type="EMBL" id="JACGWJ010000004">
    <property type="protein sequence ID" value="KAL0423576.1"/>
    <property type="molecule type" value="Genomic_DNA"/>
</dbReference>
<reference evidence="1" key="2">
    <citation type="journal article" date="2024" name="Plant">
        <title>Genomic evolution and insights into agronomic trait innovations of Sesamum species.</title>
        <authorList>
            <person name="Miao H."/>
            <person name="Wang L."/>
            <person name="Qu L."/>
            <person name="Liu H."/>
            <person name="Sun Y."/>
            <person name="Le M."/>
            <person name="Wang Q."/>
            <person name="Wei S."/>
            <person name="Zheng Y."/>
            <person name="Lin W."/>
            <person name="Duan Y."/>
            <person name="Cao H."/>
            <person name="Xiong S."/>
            <person name="Wang X."/>
            <person name="Wei L."/>
            <person name="Li C."/>
            <person name="Ma Q."/>
            <person name="Ju M."/>
            <person name="Zhao R."/>
            <person name="Li G."/>
            <person name="Mu C."/>
            <person name="Tian Q."/>
            <person name="Mei H."/>
            <person name="Zhang T."/>
            <person name="Gao T."/>
            <person name="Zhang H."/>
        </authorList>
    </citation>
    <scope>NUCLEOTIDE SEQUENCE</scope>
    <source>
        <strain evidence="1">G02</strain>
    </source>
</reference>
<comment type="caution">
    <text evidence="1">The sequence shown here is derived from an EMBL/GenBank/DDBJ whole genome shotgun (WGS) entry which is preliminary data.</text>
</comment>
<organism evidence="1">
    <name type="scientific">Sesamum radiatum</name>
    <name type="common">Black benniseed</name>
    <dbReference type="NCBI Taxonomy" id="300843"/>
    <lineage>
        <taxon>Eukaryota</taxon>
        <taxon>Viridiplantae</taxon>
        <taxon>Streptophyta</taxon>
        <taxon>Embryophyta</taxon>
        <taxon>Tracheophyta</taxon>
        <taxon>Spermatophyta</taxon>
        <taxon>Magnoliopsida</taxon>
        <taxon>eudicotyledons</taxon>
        <taxon>Gunneridae</taxon>
        <taxon>Pentapetalae</taxon>
        <taxon>asterids</taxon>
        <taxon>lamiids</taxon>
        <taxon>Lamiales</taxon>
        <taxon>Pedaliaceae</taxon>
        <taxon>Sesamum</taxon>
    </lineage>
</organism>
<sequence length="145" mass="17211">MHRMKELYVVPNQYIRYAVKKTFFSVRMIRGSSVWEHRMMMLSVVEKLNDLQVDLENEEKYVDVILQSLPPSFDQFIINYNMNRLEKNLYDLINMLVQYEATIEKSAPWGKGKGRGFVNQGFQMMFASIAEKRAIRKGIVLNFFR</sequence>
<evidence type="ECO:0000313" key="1">
    <source>
        <dbReference type="EMBL" id="KAL0423576.1"/>
    </source>
</evidence>
<accession>A0AAW2V2K7</accession>
<dbReference type="AlphaFoldDB" id="A0AAW2V2K7"/>
<protein>
    <submittedName>
        <fullName evidence="1">Uncharacterized protein</fullName>
    </submittedName>
</protein>
<proteinExistence type="predicted"/>
<name>A0AAW2V2K7_SESRA</name>
<dbReference type="Pfam" id="PF14223">
    <property type="entry name" value="Retrotran_gag_2"/>
    <property type="match status" value="1"/>
</dbReference>
<reference evidence="1" key="1">
    <citation type="submission" date="2020-06" db="EMBL/GenBank/DDBJ databases">
        <authorList>
            <person name="Li T."/>
            <person name="Hu X."/>
            <person name="Zhang T."/>
            <person name="Song X."/>
            <person name="Zhang H."/>
            <person name="Dai N."/>
            <person name="Sheng W."/>
            <person name="Hou X."/>
            <person name="Wei L."/>
        </authorList>
    </citation>
    <scope>NUCLEOTIDE SEQUENCE</scope>
    <source>
        <strain evidence="1">G02</strain>
        <tissue evidence="1">Leaf</tissue>
    </source>
</reference>